<name>A0A133UL29_9EURY</name>
<dbReference type="AlphaFoldDB" id="A0A133UL29"/>
<comment type="caution">
    <text evidence="1">The sequence shown here is derived from an EMBL/GenBank/DDBJ whole genome shotgun (WGS) entry which is preliminary data.</text>
</comment>
<dbReference type="EMBL" id="LHXO01000034">
    <property type="protein sequence ID" value="KXA94893.1"/>
    <property type="molecule type" value="Genomic_DNA"/>
</dbReference>
<gene>
    <name evidence="1" type="ORF">AKJ65_03140</name>
</gene>
<reference evidence="1 2" key="1">
    <citation type="journal article" date="2016" name="Sci. Rep.">
        <title>Metabolic traits of an uncultured archaeal lineage -MSBL1- from brine pools of the Red Sea.</title>
        <authorList>
            <person name="Mwirichia R."/>
            <person name="Alam I."/>
            <person name="Rashid M."/>
            <person name="Vinu M."/>
            <person name="Ba-Alawi W."/>
            <person name="Anthony Kamau A."/>
            <person name="Kamanda Ngugi D."/>
            <person name="Goker M."/>
            <person name="Klenk H.P."/>
            <person name="Bajic V."/>
            <person name="Stingl U."/>
        </authorList>
    </citation>
    <scope>NUCLEOTIDE SEQUENCE [LARGE SCALE GENOMIC DNA]</scope>
    <source>
        <strain evidence="1">SCGC-AAA259E19</strain>
    </source>
</reference>
<evidence type="ECO:0000313" key="1">
    <source>
        <dbReference type="EMBL" id="KXA94893.1"/>
    </source>
</evidence>
<dbReference type="Proteomes" id="UP000070284">
    <property type="component" value="Unassembled WGS sequence"/>
</dbReference>
<keyword evidence="2" id="KW-1185">Reference proteome</keyword>
<sequence>MGTCSKPELGDKTPKEIIYSSKKIQLVRYEFEKRKQFDLKIGPLLITFDNLDILFDHIALFYVNNYTCGLVRKKDIPNELFEELKKIGEALDRIIEEADVDDWVRGREHREDHEDSR</sequence>
<proteinExistence type="predicted"/>
<protein>
    <submittedName>
        <fullName evidence="1">Uncharacterized protein</fullName>
    </submittedName>
</protein>
<accession>A0A133UL29</accession>
<evidence type="ECO:0000313" key="2">
    <source>
        <dbReference type="Proteomes" id="UP000070284"/>
    </source>
</evidence>
<organism evidence="1 2">
    <name type="scientific">candidate division MSBL1 archaeon SCGC-AAA259E19</name>
    <dbReference type="NCBI Taxonomy" id="1698264"/>
    <lineage>
        <taxon>Archaea</taxon>
        <taxon>Methanobacteriati</taxon>
        <taxon>Methanobacteriota</taxon>
        <taxon>candidate division MSBL1</taxon>
    </lineage>
</organism>